<reference evidence="1" key="1">
    <citation type="journal article" date="2022" name="IScience">
        <title>Evolution of zygomycete secretomes and the origins of terrestrial fungal ecologies.</title>
        <authorList>
            <person name="Chang Y."/>
            <person name="Wang Y."/>
            <person name="Mondo S."/>
            <person name="Ahrendt S."/>
            <person name="Andreopoulos W."/>
            <person name="Barry K."/>
            <person name="Beard J."/>
            <person name="Benny G.L."/>
            <person name="Blankenship S."/>
            <person name="Bonito G."/>
            <person name="Cuomo C."/>
            <person name="Desiro A."/>
            <person name="Gervers K.A."/>
            <person name="Hundley H."/>
            <person name="Kuo A."/>
            <person name="LaButti K."/>
            <person name="Lang B.F."/>
            <person name="Lipzen A."/>
            <person name="O'Donnell K."/>
            <person name="Pangilinan J."/>
            <person name="Reynolds N."/>
            <person name="Sandor L."/>
            <person name="Smith M.E."/>
            <person name="Tsang A."/>
            <person name="Grigoriev I.V."/>
            <person name="Stajich J.E."/>
            <person name="Spatafora J.W."/>
        </authorList>
    </citation>
    <scope>NUCLEOTIDE SEQUENCE</scope>
    <source>
        <strain evidence="1">RSA 2281</strain>
    </source>
</reference>
<dbReference type="EMBL" id="JAIXMP010000004">
    <property type="protein sequence ID" value="KAI9274404.1"/>
    <property type="molecule type" value="Genomic_DNA"/>
</dbReference>
<dbReference type="AlphaFoldDB" id="A0AAD5PHL5"/>
<proteinExistence type="predicted"/>
<accession>A0AAD5PHL5</accession>
<protein>
    <submittedName>
        <fullName evidence="1">Uncharacterized protein</fullName>
    </submittedName>
</protein>
<keyword evidence="2" id="KW-1185">Reference proteome</keyword>
<sequence length="73" mass="8351">IPSVLSPLSLSLHNSSSISTTVFNNISFTELITKEYRQQHLIPLQQLPSWHPGASKTKWKSFWSCNFPQRAHT</sequence>
<feature type="non-terminal residue" evidence="1">
    <location>
        <position position="73"/>
    </location>
</feature>
<dbReference type="Proteomes" id="UP001209540">
    <property type="component" value="Unassembled WGS sequence"/>
</dbReference>
<evidence type="ECO:0000313" key="1">
    <source>
        <dbReference type="EMBL" id="KAI9274404.1"/>
    </source>
</evidence>
<reference evidence="1" key="2">
    <citation type="submission" date="2023-02" db="EMBL/GenBank/DDBJ databases">
        <authorList>
            <consortium name="DOE Joint Genome Institute"/>
            <person name="Mondo S.J."/>
            <person name="Chang Y."/>
            <person name="Wang Y."/>
            <person name="Ahrendt S."/>
            <person name="Andreopoulos W."/>
            <person name="Barry K."/>
            <person name="Beard J."/>
            <person name="Benny G.L."/>
            <person name="Blankenship S."/>
            <person name="Bonito G."/>
            <person name="Cuomo C."/>
            <person name="Desiro A."/>
            <person name="Gervers K.A."/>
            <person name="Hundley H."/>
            <person name="Kuo A."/>
            <person name="LaButti K."/>
            <person name="Lang B.F."/>
            <person name="Lipzen A."/>
            <person name="O'Donnell K."/>
            <person name="Pangilinan J."/>
            <person name="Reynolds N."/>
            <person name="Sandor L."/>
            <person name="Smith M.W."/>
            <person name="Tsang A."/>
            <person name="Grigoriev I.V."/>
            <person name="Stajich J.E."/>
            <person name="Spatafora J.W."/>
        </authorList>
    </citation>
    <scope>NUCLEOTIDE SEQUENCE</scope>
    <source>
        <strain evidence="1">RSA 2281</strain>
    </source>
</reference>
<comment type="caution">
    <text evidence="1">The sequence shown here is derived from an EMBL/GenBank/DDBJ whole genome shotgun (WGS) entry which is preliminary data.</text>
</comment>
<feature type="non-terminal residue" evidence="1">
    <location>
        <position position="1"/>
    </location>
</feature>
<organism evidence="1 2">
    <name type="scientific">Phascolomyces articulosus</name>
    <dbReference type="NCBI Taxonomy" id="60185"/>
    <lineage>
        <taxon>Eukaryota</taxon>
        <taxon>Fungi</taxon>
        <taxon>Fungi incertae sedis</taxon>
        <taxon>Mucoromycota</taxon>
        <taxon>Mucoromycotina</taxon>
        <taxon>Mucoromycetes</taxon>
        <taxon>Mucorales</taxon>
        <taxon>Lichtheimiaceae</taxon>
        <taxon>Phascolomyces</taxon>
    </lineage>
</organism>
<gene>
    <name evidence="1" type="ORF">BDA99DRAFT_425759</name>
</gene>
<evidence type="ECO:0000313" key="2">
    <source>
        <dbReference type="Proteomes" id="UP001209540"/>
    </source>
</evidence>
<name>A0AAD5PHL5_9FUNG</name>